<proteinExistence type="predicted"/>
<dbReference type="EMBL" id="CP050831">
    <property type="protein sequence ID" value="QIU95878.1"/>
    <property type="molecule type" value="Genomic_DNA"/>
</dbReference>
<evidence type="ECO:0000313" key="2">
    <source>
        <dbReference type="Proteomes" id="UP000501780"/>
    </source>
</evidence>
<dbReference type="RefSeq" id="WP_167964883.1">
    <property type="nucleotide sequence ID" value="NZ_CP050831.1"/>
</dbReference>
<name>A0A6H0KTR7_9BACE</name>
<reference evidence="1 2" key="1">
    <citation type="submission" date="2020-03" db="EMBL/GenBank/DDBJ databases">
        <title>Genomic analysis of Bacteroides faecium CBA7301.</title>
        <authorList>
            <person name="Kim J."/>
            <person name="Roh S.W."/>
        </authorList>
    </citation>
    <scope>NUCLEOTIDE SEQUENCE [LARGE SCALE GENOMIC DNA]</scope>
    <source>
        <strain evidence="1 2">CBA7301</strain>
    </source>
</reference>
<dbReference type="AlphaFoldDB" id="A0A6H0KTR7"/>
<evidence type="ECO:0000313" key="1">
    <source>
        <dbReference type="EMBL" id="QIU95878.1"/>
    </source>
</evidence>
<accession>A0A6H0KTR7</accession>
<dbReference type="KEGG" id="bfc:BacF7301_17735"/>
<organism evidence="1 2">
    <name type="scientific">Bacteroides faecium</name>
    <dbReference type="NCBI Taxonomy" id="2715212"/>
    <lineage>
        <taxon>Bacteria</taxon>
        <taxon>Pseudomonadati</taxon>
        <taxon>Bacteroidota</taxon>
        <taxon>Bacteroidia</taxon>
        <taxon>Bacteroidales</taxon>
        <taxon>Bacteroidaceae</taxon>
        <taxon>Bacteroides</taxon>
    </lineage>
</organism>
<gene>
    <name evidence="1" type="ORF">BacF7301_17735</name>
</gene>
<sequence length="172" mass="20286">MVTVTITIKPYLARYMYVRYGQSLEPDLENQSHSSSPSQRLIPIHLPHIAPVYHFLHQLSVPHPPNVSWKETGNICFILPQPRYGKNPEVYNYIGHDSASIIEKEIETEMKAELYSFLLDNKFNKGVMFKKSMEQFVEHYEITELVQEESLIRAFQRWRKLVREEKAIMNAY</sequence>
<keyword evidence="2" id="KW-1185">Reference proteome</keyword>
<protein>
    <submittedName>
        <fullName evidence="1">Uncharacterized protein</fullName>
    </submittedName>
</protein>
<dbReference type="Proteomes" id="UP000501780">
    <property type="component" value="Chromosome"/>
</dbReference>